<gene>
    <name evidence="2" type="ORF">FOZ61_008898</name>
</gene>
<organism evidence="2 3">
    <name type="scientific">Perkinsus olseni</name>
    <name type="common">Perkinsus atlanticus</name>
    <dbReference type="NCBI Taxonomy" id="32597"/>
    <lineage>
        <taxon>Eukaryota</taxon>
        <taxon>Sar</taxon>
        <taxon>Alveolata</taxon>
        <taxon>Perkinsozoa</taxon>
        <taxon>Perkinsea</taxon>
        <taxon>Perkinsida</taxon>
        <taxon>Perkinsidae</taxon>
        <taxon>Perkinsus</taxon>
    </lineage>
</organism>
<accession>A0A7J6M649</accession>
<evidence type="ECO:0000259" key="1">
    <source>
        <dbReference type="Pfam" id="PF26188"/>
    </source>
</evidence>
<dbReference type="GO" id="GO:0000963">
    <property type="term" value="P:mitochondrial RNA processing"/>
    <property type="evidence" value="ECO:0007669"/>
    <property type="project" value="TreeGrafter"/>
</dbReference>
<dbReference type="GO" id="GO:0005759">
    <property type="term" value="C:mitochondrial matrix"/>
    <property type="evidence" value="ECO:0007669"/>
    <property type="project" value="TreeGrafter"/>
</dbReference>
<dbReference type="InterPro" id="IPR058917">
    <property type="entry name" value="RESC6_dom"/>
</dbReference>
<evidence type="ECO:0000313" key="3">
    <source>
        <dbReference type="Proteomes" id="UP000570595"/>
    </source>
</evidence>
<feature type="domain" description="RNA-editing substrate-binding complex 6 protein" evidence="1">
    <location>
        <begin position="108"/>
        <end position="298"/>
    </location>
</feature>
<dbReference type="PANTHER" id="PTHR21228:SF40">
    <property type="entry name" value="LD45607P"/>
    <property type="match status" value="1"/>
</dbReference>
<dbReference type="Proteomes" id="UP000570595">
    <property type="component" value="Unassembled WGS sequence"/>
</dbReference>
<proteinExistence type="predicted"/>
<evidence type="ECO:0000313" key="2">
    <source>
        <dbReference type="EMBL" id="KAF4667048.1"/>
    </source>
</evidence>
<name>A0A7J6M649_PEROL</name>
<protein>
    <recommendedName>
        <fullName evidence="1">RNA-editing substrate-binding complex 6 protein domain-containing protein</fullName>
    </recommendedName>
</protein>
<dbReference type="GO" id="GO:0003723">
    <property type="term" value="F:RNA binding"/>
    <property type="evidence" value="ECO:0007669"/>
    <property type="project" value="TreeGrafter"/>
</dbReference>
<reference evidence="2 3" key="1">
    <citation type="submission" date="2020-04" db="EMBL/GenBank/DDBJ databases">
        <title>Perkinsus olseni comparative genomics.</title>
        <authorList>
            <person name="Bogema D.R."/>
        </authorList>
    </citation>
    <scope>NUCLEOTIDE SEQUENCE [LARGE SCALE GENOMIC DNA]</scope>
    <source>
        <strain evidence="2">ATCC PRA-179</strain>
    </source>
</reference>
<dbReference type="AlphaFoldDB" id="A0A7J6M649"/>
<dbReference type="PANTHER" id="PTHR21228">
    <property type="entry name" value="FAST LEU-RICH DOMAIN-CONTAINING"/>
    <property type="match status" value="1"/>
</dbReference>
<dbReference type="InterPro" id="IPR050870">
    <property type="entry name" value="FAST_kinase"/>
</dbReference>
<dbReference type="EMBL" id="JABAHT010000061">
    <property type="protein sequence ID" value="KAF4667048.1"/>
    <property type="molecule type" value="Genomic_DNA"/>
</dbReference>
<dbReference type="GO" id="GO:0044528">
    <property type="term" value="P:regulation of mitochondrial mRNA stability"/>
    <property type="evidence" value="ECO:0007669"/>
    <property type="project" value="TreeGrafter"/>
</dbReference>
<dbReference type="GO" id="GO:0035770">
    <property type="term" value="C:ribonucleoprotein granule"/>
    <property type="evidence" value="ECO:0007669"/>
    <property type="project" value="TreeGrafter"/>
</dbReference>
<dbReference type="OrthoDB" id="332146at2759"/>
<comment type="caution">
    <text evidence="2">The sequence shown here is derived from an EMBL/GenBank/DDBJ whole genome shotgun (WGS) entry which is preliminary data.</text>
</comment>
<sequence>MAGSASTISVLESAYRRLGRGAQRVDMLLEHLRRLRTDDLVFTLNKLGAVGGGCRGKENFWSAAVAELRDRLDEMTPTHLGLTANILSALPDVEDSVRKDVLSAVAMKMMVGRTSEGSRAIDARDVARCLHAIAKNGGSSSMGHLLAASRNSGGMSYGNAQDCAMAAGALAKAESSPETRQLMAKLARRSVEVSEDFTPQGLAMLCNAYAKAGIREGDAVLRFLVPNIMAKAADFTGVDCAIVLNAFARLKINDRAVLKRLSKRVTELLRRKDGSSLSRVATQSLNAMVKLSFTDADFVQAVLLWAEGQSTDIASWTPQDVSLFCHGIVKAGGRPSVEFMARLAAVVSARTAEFDGQAICLVWGAFADLEMPLSMARAVFESGSKRLAECRSKSAKDAVYGLHAMAKVGYYDWEFLESVVIGTLSSRMGALAKHTQLIAMLSPDIASYLTEGRPTDSQRGRAEEFLSTVVEMLQGEPRLMKQGLSSGQLAMFLLGLARCNHGKAIDFASAAVPLLVSKMAPVNGDARPMTALLNALALLDFIPQKALMDLLGQANWERVSWGNSVQQLDTCLNAFVRLDLAHRAVPLWRGLVSSVMEVARNHRSTRARGETLAIAAHAVAMATGVLPRTLLGGLGHLDKAGCRQVLGALLSSGVKNLEALPLETLRELRKAEVGTPRAGIGRSHSEVGMVLQLQMGMPVVSETVAAGLFLIDLRIDVSEAVDVS</sequence>
<dbReference type="Pfam" id="PF26188">
    <property type="entry name" value="RESC6"/>
    <property type="match status" value="1"/>
</dbReference>